<reference evidence="2 3" key="1">
    <citation type="journal article" date="2017" name="Genome Med.">
        <title>A novel Ruminococcus gnavus clade enriched in inflammatory bowel disease patients.</title>
        <authorList>
            <person name="Hall A.B."/>
            <person name="Yassour M."/>
            <person name="Sauk J."/>
            <person name="Garner A."/>
            <person name="Jiang X."/>
            <person name="Arthur T."/>
            <person name="Lagoudas G.K."/>
            <person name="Vatanen T."/>
            <person name="Fornelos N."/>
            <person name="Wilson R."/>
            <person name="Bertha M."/>
            <person name="Cohen M."/>
            <person name="Garber J."/>
            <person name="Khalili H."/>
            <person name="Gevers D."/>
            <person name="Ananthakrishnan A.N."/>
            <person name="Kugathasan S."/>
            <person name="Lander E.S."/>
            <person name="Blainey P."/>
            <person name="Vlamakis H."/>
            <person name="Xavier R.J."/>
            <person name="Huttenhower C."/>
        </authorList>
    </citation>
    <scope>NUCLEOTIDE SEQUENCE [LARGE SCALE GENOMIC DNA]</scope>
    <source>
        <strain evidence="2 3">RJX1128</strain>
    </source>
</reference>
<protein>
    <recommendedName>
        <fullName evidence="4">Zinc ribbon domain-containing protein</fullName>
    </recommendedName>
</protein>
<keyword evidence="1" id="KW-1133">Transmembrane helix</keyword>
<comment type="caution">
    <text evidence="2">The sequence shown here is derived from an EMBL/GenBank/DDBJ whole genome shotgun (WGS) entry which is preliminary data.</text>
</comment>
<dbReference type="EMBL" id="NIHW01000066">
    <property type="protein sequence ID" value="PLT80263.1"/>
    <property type="molecule type" value="Genomic_DNA"/>
</dbReference>
<dbReference type="RefSeq" id="WP_145992224.1">
    <property type="nucleotide sequence ID" value="NZ_CAXSWW010000069.1"/>
</dbReference>
<keyword evidence="1" id="KW-0812">Transmembrane</keyword>
<dbReference type="AlphaFoldDB" id="A0A2N5PWF0"/>
<gene>
    <name evidence="2" type="ORF">CDL20_14575</name>
</gene>
<evidence type="ECO:0000313" key="3">
    <source>
        <dbReference type="Proteomes" id="UP000234840"/>
    </source>
</evidence>
<proteinExistence type="predicted"/>
<organism evidence="2 3">
    <name type="scientific">Mediterraneibacter gnavus</name>
    <name type="common">Ruminococcus gnavus</name>
    <dbReference type="NCBI Taxonomy" id="33038"/>
    <lineage>
        <taxon>Bacteria</taxon>
        <taxon>Bacillati</taxon>
        <taxon>Bacillota</taxon>
        <taxon>Clostridia</taxon>
        <taxon>Lachnospirales</taxon>
        <taxon>Lachnospiraceae</taxon>
        <taxon>Mediterraneibacter</taxon>
    </lineage>
</organism>
<name>A0A2N5PWF0_MEDGN</name>
<evidence type="ECO:0008006" key="4">
    <source>
        <dbReference type="Google" id="ProtNLM"/>
    </source>
</evidence>
<evidence type="ECO:0000313" key="2">
    <source>
        <dbReference type="EMBL" id="PLT80263.1"/>
    </source>
</evidence>
<accession>A0A2N5PWF0</accession>
<dbReference type="Proteomes" id="UP000234840">
    <property type="component" value="Unassembled WGS sequence"/>
</dbReference>
<sequence>MALIKCSECGKEISSKATACPNCGCPIKIILIRQVKKHLFKSILLVGILLSIIIVIFLLLPQIENKKVERMLEETDKNIQLIKNRISDVDDGYNEKMELFGLEGTIIYSNTLPSFIDYTNTATWNPGLGENVEHLYDNMKLLYGEPNETGGSHWRWQEDGDEYRIVLQQGDLGMKIIIQKESE</sequence>
<keyword evidence="1" id="KW-0472">Membrane</keyword>
<evidence type="ECO:0000256" key="1">
    <source>
        <dbReference type="SAM" id="Phobius"/>
    </source>
</evidence>
<feature type="transmembrane region" description="Helical" evidence="1">
    <location>
        <begin position="39"/>
        <end position="60"/>
    </location>
</feature>